<accession>A0ABQ3QTZ9</accession>
<evidence type="ECO:0000313" key="2">
    <source>
        <dbReference type="Proteomes" id="UP001050808"/>
    </source>
</evidence>
<protein>
    <submittedName>
        <fullName evidence="1">Uncharacterized protein</fullName>
    </submittedName>
</protein>
<evidence type="ECO:0000313" key="1">
    <source>
        <dbReference type="EMBL" id="GHI40762.1"/>
    </source>
</evidence>
<sequence length="143" mass="15570">MAATTRARTGKLLVIAGVAGDHEVRSRDQAQPRLRERGVTGRRRAYAVRGPVLRPGRRGEFGEHAVGGEETSAVLAGEFAHGLDLRVQICAPLLSLLLSDERGTGLDDPGYRQQERLDRDQFRARLGEGREQAVFSQVTGLPG</sequence>
<comment type="caution">
    <text evidence="1">The sequence shown here is derived from an EMBL/GenBank/DDBJ whole genome shotgun (WGS) entry which is preliminary data.</text>
</comment>
<dbReference type="Proteomes" id="UP001050808">
    <property type="component" value="Unassembled WGS sequence"/>
</dbReference>
<reference evidence="1" key="1">
    <citation type="submission" date="2024-05" db="EMBL/GenBank/DDBJ databases">
        <title>Whole genome shotgun sequence of Streptomyces violascens NBRC 12920.</title>
        <authorList>
            <person name="Komaki H."/>
            <person name="Tamura T."/>
        </authorList>
    </citation>
    <scope>NUCLEOTIDE SEQUENCE</scope>
    <source>
        <strain evidence="1">NBRC 12920</strain>
    </source>
</reference>
<dbReference type="EMBL" id="BNDY01000017">
    <property type="protein sequence ID" value="GHI40762.1"/>
    <property type="molecule type" value="Genomic_DNA"/>
</dbReference>
<organism evidence="1 2">
    <name type="scientific">Streptomyces violascens</name>
    <dbReference type="NCBI Taxonomy" id="67381"/>
    <lineage>
        <taxon>Bacteria</taxon>
        <taxon>Bacillati</taxon>
        <taxon>Actinomycetota</taxon>
        <taxon>Actinomycetes</taxon>
        <taxon>Kitasatosporales</taxon>
        <taxon>Streptomycetaceae</taxon>
        <taxon>Streptomyces</taxon>
    </lineage>
</organism>
<proteinExistence type="predicted"/>
<keyword evidence="2" id="KW-1185">Reference proteome</keyword>
<name>A0ABQ3QTZ9_9ACTN</name>
<gene>
    <name evidence="1" type="ORF">Sviol_51700</name>
</gene>